<keyword evidence="2" id="KW-1185">Reference proteome</keyword>
<sequence>MLNKIQILLSTCPELKAKNIAEKLSLDRSAVSKILHDNKDIFVQDLGYQWSLISDSELKVEFMECSWMSADIFEESLLNKNVLDGNHSAVTFVIAKDCNILLEALARILAICNQLRALKKKVTIDFSNCKKSIGYFSRIGLFDQLEKDIEIKPYRPMKSRATTYAGNNNSVVELRSIDPISPDRKIPKNLKESFEVCAGKSYSQVAFTVLSELFGNVYEHSGSTRPGFAALQAYAGKKPHIQTVISDSGVGIVGTLMPILEKKYPELLRKINSSKLDPRVALLTEVFLKGGFSKSDDDGRGLGLKRSAGIAKQFSAKISVRQETFELRMNYVNGQIKFSHSLGLTKILGTHICFDFLLDDMPKSG</sequence>
<accession>A0A7X0CEU3</accession>
<organism evidence="1 2">
    <name type="scientific">Massilia aurea</name>
    <dbReference type="NCBI Taxonomy" id="373040"/>
    <lineage>
        <taxon>Bacteria</taxon>
        <taxon>Pseudomonadati</taxon>
        <taxon>Pseudomonadota</taxon>
        <taxon>Betaproteobacteria</taxon>
        <taxon>Burkholderiales</taxon>
        <taxon>Oxalobacteraceae</taxon>
        <taxon>Telluria group</taxon>
        <taxon>Massilia</taxon>
    </lineage>
</organism>
<dbReference type="Proteomes" id="UP000540787">
    <property type="component" value="Unassembled WGS sequence"/>
</dbReference>
<dbReference type="RefSeq" id="WP_183554901.1">
    <property type="nucleotide sequence ID" value="NZ_JACHBX010000002.1"/>
</dbReference>
<comment type="caution">
    <text evidence="1">The sequence shown here is derived from an EMBL/GenBank/DDBJ whole genome shotgun (WGS) entry which is preliminary data.</text>
</comment>
<name>A0A7X0CEU3_9BURK</name>
<reference evidence="1 2" key="1">
    <citation type="submission" date="2020-08" db="EMBL/GenBank/DDBJ databases">
        <title>The Agave Microbiome: Exploring the role of microbial communities in plant adaptations to desert environments.</title>
        <authorList>
            <person name="Partida-Martinez L.P."/>
        </authorList>
    </citation>
    <scope>NUCLEOTIDE SEQUENCE [LARGE SCALE GENOMIC DNA]</scope>
    <source>
        <strain evidence="1 2">AT3.2</strain>
    </source>
</reference>
<proteinExistence type="predicted"/>
<dbReference type="SUPFAM" id="SSF55874">
    <property type="entry name" value="ATPase domain of HSP90 chaperone/DNA topoisomerase II/histidine kinase"/>
    <property type="match status" value="1"/>
</dbReference>
<dbReference type="AlphaFoldDB" id="A0A7X0CEU3"/>
<protein>
    <submittedName>
        <fullName evidence="1">Uncharacterized protein</fullName>
    </submittedName>
</protein>
<gene>
    <name evidence="1" type="ORF">HD842_002540</name>
</gene>
<evidence type="ECO:0000313" key="1">
    <source>
        <dbReference type="EMBL" id="MBB6134398.1"/>
    </source>
</evidence>
<dbReference type="Gene3D" id="3.30.565.10">
    <property type="entry name" value="Histidine kinase-like ATPase, C-terminal domain"/>
    <property type="match status" value="1"/>
</dbReference>
<evidence type="ECO:0000313" key="2">
    <source>
        <dbReference type="Proteomes" id="UP000540787"/>
    </source>
</evidence>
<dbReference type="InterPro" id="IPR036890">
    <property type="entry name" value="HATPase_C_sf"/>
</dbReference>
<dbReference type="EMBL" id="JACHBX010000002">
    <property type="protein sequence ID" value="MBB6134398.1"/>
    <property type="molecule type" value="Genomic_DNA"/>
</dbReference>